<evidence type="ECO:0000256" key="4">
    <source>
        <dbReference type="ARBA" id="ARBA00022597"/>
    </source>
</evidence>
<dbReference type="EMBL" id="VBAI01000007">
    <property type="protein sequence ID" value="TMJ13436.1"/>
    <property type="molecule type" value="Genomic_DNA"/>
</dbReference>
<evidence type="ECO:0000313" key="13">
    <source>
        <dbReference type="Proteomes" id="UP000315217"/>
    </source>
</evidence>
<evidence type="ECO:0000256" key="1">
    <source>
        <dbReference type="ARBA" id="ARBA00004202"/>
    </source>
</evidence>
<dbReference type="Gene3D" id="3.40.50.300">
    <property type="entry name" value="P-loop containing nucleotide triphosphate hydrolases"/>
    <property type="match status" value="2"/>
</dbReference>
<dbReference type="EMBL" id="VBAJ01000190">
    <property type="protein sequence ID" value="TMJ07219.1"/>
    <property type="molecule type" value="Genomic_DNA"/>
</dbReference>
<dbReference type="PANTHER" id="PTHR43790:SF3">
    <property type="entry name" value="D-ALLOSE IMPORT ATP-BINDING PROTEIN ALSA-RELATED"/>
    <property type="match status" value="1"/>
</dbReference>
<evidence type="ECO:0000256" key="3">
    <source>
        <dbReference type="ARBA" id="ARBA00022475"/>
    </source>
</evidence>
<reference evidence="13 14" key="1">
    <citation type="journal article" date="2019" name="Nat. Microbiol.">
        <title>Mediterranean grassland soil C-N compound turnover is dependent on rainfall and depth, and is mediated by genomically divergent microorganisms.</title>
        <authorList>
            <person name="Diamond S."/>
            <person name="Andeer P.F."/>
            <person name="Li Z."/>
            <person name="Crits-Christoph A."/>
            <person name="Burstein D."/>
            <person name="Anantharaman K."/>
            <person name="Lane K.R."/>
            <person name="Thomas B.C."/>
            <person name="Pan C."/>
            <person name="Northen T.R."/>
            <person name="Banfield J.F."/>
        </authorList>
    </citation>
    <scope>NUCLEOTIDE SEQUENCE [LARGE SCALE GENOMIC DNA]</scope>
    <source>
        <strain evidence="12">NP_1</strain>
        <strain evidence="11">NP_2</strain>
    </source>
</reference>
<dbReference type="InterPro" id="IPR050107">
    <property type="entry name" value="ABC_carbohydrate_import_ATPase"/>
</dbReference>
<dbReference type="GO" id="GO:0005886">
    <property type="term" value="C:plasma membrane"/>
    <property type="evidence" value="ECO:0007669"/>
    <property type="project" value="UniProtKB-SubCell"/>
</dbReference>
<proteinExistence type="predicted"/>
<dbReference type="InterPro" id="IPR003593">
    <property type="entry name" value="AAA+_ATPase"/>
</dbReference>
<dbReference type="Proteomes" id="UP000315217">
    <property type="component" value="Unassembled WGS sequence"/>
</dbReference>
<evidence type="ECO:0000313" key="14">
    <source>
        <dbReference type="Proteomes" id="UP000318661"/>
    </source>
</evidence>
<evidence type="ECO:0000256" key="2">
    <source>
        <dbReference type="ARBA" id="ARBA00022448"/>
    </source>
</evidence>
<protein>
    <submittedName>
        <fullName evidence="11">Sugar ABC transporter ATP-binding protein</fullName>
    </submittedName>
</protein>
<name>A0A537LGS0_9BACT</name>
<keyword evidence="7 11" id="KW-0067">ATP-binding</keyword>
<keyword evidence="9" id="KW-0472">Membrane</keyword>
<dbReference type="InterPro" id="IPR003439">
    <property type="entry name" value="ABC_transporter-like_ATP-bd"/>
</dbReference>
<sequence length="500" mass="54554">MDATLLEMRGISKSFPGVRALQDVSLEVLAGEVHALVGENGAGKSTLMRILGGIYPRDAGEILLRGSRVEIGSPTQARQLGITIIHQELNQVPALSVAENIFLGREPRRPPGLVNWDQMYARAGRLLAGLGLSIDPRRRVGTLTVAEQQLVEIAKALSADAELVVMDEPTAALTVEETERLFRFIRDLRARGVGIIYITHRLEEIFKIADRVTVLRDGQRVGTYTVAELTMDELIRLMVGRQLTEKFPKEDVPLGSPVLDVRGLTRQGLFRDISFVVHRGEILGIAGLIGSGKAEVAHAIFGAGPLDAGEILLDGQRVIIRSPADAIALGIGLVTEDRKRLGLVLPMSVRANITLPVLRRLRTAFVVRRADETALIRQAIHDLDMAVTSPEQIVRNLSGGTQQKVVVSKWLQTRARVLLMVEPTRGIDVGAKVEIYRLMTALARRGVGIVMVSSEMEEVLGMSDRILVMHEGVITAEFPRAQATQEAIMASAAGRVHRGV</sequence>
<evidence type="ECO:0000256" key="9">
    <source>
        <dbReference type="ARBA" id="ARBA00023136"/>
    </source>
</evidence>
<keyword evidence="6" id="KW-0547">Nucleotide-binding</keyword>
<evidence type="ECO:0000259" key="10">
    <source>
        <dbReference type="PROSITE" id="PS50893"/>
    </source>
</evidence>
<keyword evidence="2" id="KW-0813">Transport</keyword>
<keyword evidence="3" id="KW-1003">Cell membrane</keyword>
<accession>A0A537LGS0</accession>
<dbReference type="SUPFAM" id="SSF52540">
    <property type="entry name" value="P-loop containing nucleoside triphosphate hydrolases"/>
    <property type="match status" value="2"/>
</dbReference>
<dbReference type="GO" id="GO:0005524">
    <property type="term" value="F:ATP binding"/>
    <property type="evidence" value="ECO:0007669"/>
    <property type="project" value="UniProtKB-KW"/>
</dbReference>
<dbReference type="CDD" id="cd03216">
    <property type="entry name" value="ABC_Carb_Monos_I"/>
    <property type="match status" value="1"/>
</dbReference>
<evidence type="ECO:0000256" key="6">
    <source>
        <dbReference type="ARBA" id="ARBA00022741"/>
    </source>
</evidence>
<dbReference type="CDD" id="cd03215">
    <property type="entry name" value="ABC_Carb_Monos_II"/>
    <property type="match status" value="1"/>
</dbReference>
<comment type="subcellular location">
    <subcellularLocation>
        <location evidence="1">Cell membrane</location>
        <topology evidence="1">Peripheral membrane protein</topology>
    </subcellularLocation>
</comment>
<dbReference type="PANTHER" id="PTHR43790">
    <property type="entry name" value="CARBOHYDRATE TRANSPORT ATP-BINDING PROTEIN MG119-RELATED"/>
    <property type="match status" value="1"/>
</dbReference>
<feature type="domain" description="ABC transporter" evidence="10">
    <location>
        <begin position="247"/>
        <end position="496"/>
    </location>
</feature>
<dbReference type="SMART" id="SM00382">
    <property type="entry name" value="AAA"/>
    <property type="match status" value="2"/>
</dbReference>
<comment type="caution">
    <text evidence="11">The sequence shown here is derived from an EMBL/GenBank/DDBJ whole genome shotgun (WGS) entry which is preliminary data.</text>
</comment>
<keyword evidence="8" id="KW-1278">Translocase</keyword>
<dbReference type="Pfam" id="PF00005">
    <property type="entry name" value="ABC_tran"/>
    <property type="match status" value="2"/>
</dbReference>
<feature type="domain" description="ABC transporter" evidence="10">
    <location>
        <begin position="6"/>
        <end position="242"/>
    </location>
</feature>
<evidence type="ECO:0000256" key="5">
    <source>
        <dbReference type="ARBA" id="ARBA00022737"/>
    </source>
</evidence>
<organism evidence="11 14">
    <name type="scientific">Candidatus Segetimicrobium genomatis</name>
    <dbReference type="NCBI Taxonomy" id="2569760"/>
    <lineage>
        <taxon>Bacteria</taxon>
        <taxon>Bacillati</taxon>
        <taxon>Candidatus Sysuimicrobiota</taxon>
        <taxon>Candidatus Sysuimicrobiia</taxon>
        <taxon>Candidatus Sysuimicrobiales</taxon>
        <taxon>Candidatus Segetimicrobiaceae</taxon>
        <taxon>Candidatus Segetimicrobium</taxon>
    </lineage>
</organism>
<evidence type="ECO:0000256" key="8">
    <source>
        <dbReference type="ARBA" id="ARBA00022967"/>
    </source>
</evidence>
<evidence type="ECO:0000256" key="7">
    <source>
        <dbReference type="ARBA" id="ARBA00022840"/>
    </source>
</evidence>
<keyword evidence="5" id="KW-0677">Repeat</keyword>
<gene>
    <name evidence="12" type="ORF">E6G98_00540</name>
    <name evidence="11" type="ORF">E6G99_07460</name>
</gene>
<dbReference type="FunFam" id="3.40.50.300:FF:000127">
    <property type="entry name" value="Ribose import ATP-binding protein RbsA"/>
    <property type="match status" value="1"/>
</dbReference>
<dbReference type="PROSITE" id="PS50893">
    <property type="entry name" value="ABC_TRANSPORTER_2"/>
    <property type="match status" value="2"/>
</dbReference>
<evidence type="ECO:0000313" key="12">
    <source>
        <dbReference type="EMBL" id="TMJ13436.1"/>
    </source>
</evidence>
<dbReference type="Proteomes" id="UP000318661">
    <property type="component" value="Unassembled WGS sequence"/>
</dbReference>
<keyword evidence="4" id="KW-0762">Sugar transport</keyword>
<evidence type="ECO:0000313" key="11">
    <source>
        <dbReference type="EMBL" id="TMJ07219.1"/>
    </source>
</evidence>
<dbReference type="AlphaFoldDB" id="A0A537LGS0"/>
<dbReference type="GO" id="GO:0016887">
    <property type="term" value="F:ATP hydrolysis activity"/>
    <property type="evidence" value="ECO:0007669"/>
    <property type="project" value="InterPro"/>
</dbReference>
<dbReference type="InterPro" id="IPR027417">
    <property type="entry name" value="P-loop_NTPase"/>
</dbReference>